<reference evidence="1" key="2">
    <citation type="journal article" date="2015" name="Fish Shellfish Immunol.">
        <title>Early steps in the European eel (Anguilla anguilla)-Vibrio vulnificus interaction in the gills: Role of the RtxA13 toxin.</title>
        <authorList>
            <person name="Callol A."/>
            <person name="Pajuelo D."/>
            <person name="Ebbesson L."/>
            <person name="Teles M."/>
            <person name="MacKenzie S."/>
            <person name="Amaro C."/>
        </authorList>
    </citation>
    <scope>NUCLEOTIDE SEQUENCE</scope>
</reference>
<protein>
    <submittedName>
        <fullName evidence="1">Uncharacterized protein</fullName>
    </submittedName>
</protein>
<organism evidence="1">
    <name type="scientific">Anguilla anguilla</name>
    <name type="common">European freshwater eel</name>
    <name type="synonym">Muraena anguilla</name>
    <dbReference type="NCBI Taxonomy" id="7936"/>
    <lineage>
        <taxon>Eukaryota</taxon>
        <taxon>Metazoa</taxon>
        <taxon>Chordata</taxon>
        <taxon>Craniata</taxon>
        <taxon>Vertebrata</taxon>
        <taxon>Euteleostomi</taxon>
        <taxon>Actinopterygii</taxon>
        <taxon>Neopterygii</taxon>
        <taxon>Teleostei</taxon>
        <taxon>Anguilliformes</taxon>
        <taxon>Anguillidae</taxon>
        <taxon>Anguilla</taxon>
    </lineage>
</organism>
<proteinExistence type="predicted"/>
<name>A0A0E9W267_ANGAN</name>
<reference evidence="1" key="1">
    <citation type="submission" date="2014-11" db="EMBL/GenBank/DDBJ databases">
        <authorList>
            <person name="Amaro Gonzalez C."/>
        </authorList>
    </citation>
    <scope>NUCLEOTIDE SEQUENCE</scope>
</reference>
<accession>A0A0E9W267</accession>
<sequence length="22" mass="2543">MLVTLTKNKFPIIQIGHSYNPQ</sequence>
<evidence type="ECO:0000313" key="1">
    <source>
        <dbReference type="EMBL" id="JAH83660.1"/>
    </source>
</evidence>
<dbReference type="AlphaFoldDB" id="A0A0E9W267"/>
<dbReference type="EMBL" id="GBXM01024917">
    <property type="protein sequence ID" value="JAH83660.1"/>
    <property type="molecule type" value="Transcribed_RNA"/>
</dbReference>